<proteinExistence type="predicted"/>
<keyword evidence="2" id="KW-0812">Transmembrane</keyword>
<dbReference type="InterPro" id="IPR007894">
    <property type="entry name" value="MASE2"/>
</dbReference>
<dbReference type="Pfam" id="PF00211">
    <property type="entry name" value="Guanylate_cyc"/>
    <property type="match status" value="1"/>
</dbReference>
<keyword evidence="1" id="KW-0175">Coiled coil</keyword>
<name>A0A4R6U107_9GAMM</name>
<dbReference type="GO" id="GO:0035556">
    <property type="term" value="P:intracellular signal transduction"/>
    <property type="evidence" value="ECO:0007669"/>
    <property type="project" value="InterPro"/>
</dbReference>
<reference evidence="4 5" key="1">
    <citation type="submission" date="2019-03" db="EMBL/GenBank/DDBJ databases">
        <title>Genomic Encyclopedia of Type Strains, Phase IV (KMG-IV): sequencing the most valuable type-strain genomes for metagenomic binning, comparative biology and taxonomic classification.</title>
        <authorList>
            <person name="Goeker M."/>
        </authorList>
    </citation>
    <scope>NUCLEOTIDE SEQUENCE [LARGE SCALE GENOMIC DNA]</scope>
    <source>
        <strain evidence="4 5">DSM 28679</strain>
    </source>
</reference>
<comment type="caution">
    <text evidence="4">The sequence shown here is derived from an EMBL/GenBank/DDBJ whole genome shotgun (WGS) entry which is preliminary data.</text>
</comment>
<feature type="transmembrane region" description="Helical" evidence="2">
    <location>
        <begin position="165"/>
        <end position="182"/>
    </location>
</feature>
<dbReference type="FunFam" id="3.30.70.1230:FF:000025">
    <property type="entry name" value="Adenylate cyclase 1"/>
    <property type="match status" value="1"/>
</dbReference>
<dbReference type="CDD" id="cd07302">
    <property type="entry name" value="CHD"/>
    <property type="match status" value="1"/>
</dbReference>
<gene>
    <name evidence="4" type="ORF">DFQ45_101171</name>
</gene>
<dbReference type="PANTHER" id="PTHR43081:SF18">
    <property type="entry name" value="BLL7624 PROTEIN"/>
    <property type="match status" value="1"/>
</dbReference>
<accession>A0A4R6U107</accession>
<feature type="coiled-coil region" evidence="1">
    <location>
        <begin position="182"/>
        <end position="209"/>
    </location>
</feature>
<dbReference type="AlphaFoldDB" id="A0A4R6U107"/>
<dbReference type="SUPFAM" id="SSF55073">
    <property type="entry name" value="Nucleotide cyclase"/>
    <property type="match status" value="1"/>
</dbReference>
<dbReference type="GO" id="GO:0004016">
    <property type="term" value="F:adenylate cyclase activity"/>
    <property type="evidence" value="ECO:0007669"/>
    <property type="project" value="UniProtKB-ARBA"/>
</dbReference>
<dbReference type="InterPro" id="IPR001054">
    <property type="entry name" value="A/G_cyclase"/>
</dbReference>
<sequence>MNNKRYNYAFLANWGLVLNGEGLQHKHGSMYLQRVMAFTGLALVLLCGWLEQSFSQSATFFALYLLLYPHTSQIAATLICRRAGNIPANPALLSVDALHLGIAISLSGFALVPALASVCLLFFYLLLRREAWYALPGLLLLILGSSSGLLLAVPVNLDTPPLTTALSMALLLLQLAVCALLLQRHAQNIQLLREEMQASQDRHDNLSRDLAKYLSPQVWHLVFRKNNTLSDPFKTQRKKLTVFFSDIKGFTDLSEEMEPEDLTDILNGYLSEMTAIAIKHGGTVDKFIGDSIMVFFGDTRSRGARHDAISAVSMAIEMRKHMSTLRQRWQAKGIHKRLEIRMGLNTGYCTVGTFGAESRMDYTVIGREVNLASRLESAAGADEILISGETYTLIKDKIMGRDKGQIQVKGFARPVSIYQVMDYRRDLGPARSYLAHELPGFSMQLDTANLELENIDHVVRVLNEALAQLQE</sequence>
<keyword evidence="2" id="KW-0472">Membrane</keyword>
<dbReference type="InterPro" id="IPR029787">
    <property type="entry name" value="Nucleotide_cyclase"/>
</dbReference>
<evidence type="ECO:0000256" key="2">
    <source>
        <dbReference type="SAM" id="Phobius"/>
    </source>
</evidence>
<feature type="transmembrane region" description="Helical" evidence="2">
    <location>
        <begin position="133"/>
        <end position="153"/>
    </location>
</feature>
<evidence type="ECO:0000313" key="4">
    <source>
        <dbReference type="EMBL" id="TDQ40038.1"/>
    </source>
</evidence>
<dbReference type="PANTHER" id="PTHR43081">
    <property type="entry name" value="ADENYLATE CYCLASE, TERMINAL-DIFFERENTIATION SPECIFIC-RELATED"/>
    <property type="match status" value="1"/>
</dbReference>
<dbReference type="SMART" id="SM00044">
    <property type="entry name" value="CYCc"/>
    <property type="match status" value="1"/>
</dbReference>
<feature type="domain" description="Guanylate cyclase" evidence="3">
    <location>
        <begin position="241"/>
        <end position="376"/>
    </location>
</feature>
<dbReference type="InterPro" id="IPR050697">
    <property type="entry name" value="Adenylyl/Guanylyl_Cyclase_3/4"/>
</dbReference>
<dbReference type="EMBL" id="SNYK01000001">
    <property type="protein sequence ID" value="TDQ40038.1"/>
    <property type="molecule type" value="Genomic_DNA"/>
</dbReference>
<dbReference type="Pfam" id="PF05230">
    <property type="entry name" value="MASE2"/>
    <property type="match status" value="1"/>
</dbReference>
<keyword evidence="2" id="KW-1133">Transmembrane helix</keyword>
<dbReference type="GO" id="GO:0006171">
    <property type="term" value="P:cAMP biosynthetic process"/>
    <property type="evidence" value="ECO:0007669"/>
    <property type="project" value="TreeGrafter"/>
</dbReference>
<dbReference type="OrthoDB" id="9806704at2"/>
<dbReference type="Proteomes" id="UP000294575">
    <property type="component" value="Unassembled WGS sequence"/>
</dbReference>
<evidence type="ECO:0000256" key="1">
    <source>
        <dbReference type="SAM" id="Coils"/>
    </source>
</evidence>
<organism evidence="4 5">
    <name type="scientific">Thiopseudomonas denitrificans</name>
    <dbReference type="NCBI Taxonomy" id="1501432"/>
    <lineage>
        <taxon>Bacteria</taxon>
        <taxon>Pseudomonadati</taxon>
        <taxon>Pseudomonadota</taxon>
        <taxon>Gammaproteobacteria</taxon>
        <taxon>Pseudomonadales</taxon>
        <taxon>Pseudomonadaceae</taxon>
        <taxon>Thiopseudomonas</taxon>
    </lineage>
</organism>
<feature type="transmembrane region" description="Helical" evidence="2">
    <location>
        <begin position="31"/>
        <end position="49"/>
    </location>
</feature>
<protein>
    <submittedName>
        <fullName evidence="4">Class 3 adenylate cyclase</fullName>
    </submittedName>
</protein>
<keyword evidence="5" id="KW-1185">Reference proteome</keyword>
<evidence type="ECO:0000259" key="3">
    <source>
        <dbReference type="PROSITE" id="PS50125"/>
    </source>
</evidence>
<feature type="transmembrane region" description="Helical" evidence="2">
    <location>
        <begin position="99"/>
        <end position="126"/>
    </location>
</feature>
<evidence type="ECO:0000313" key="5">
    <source>
        <dbReference type="Proteomes" id="UP000294575"/>
    </source>
</evidence>
<dbReference type="Gene3D" id="3.30.70.1230">
    <property type="entry name" value="Nucleotide cyclase"/>
    <property type="match status" value="1"/>
</dbReference>
<dbReference type="PROSITE" id="PS50125">
    <property type="entry name" value="GUANYLATE_CYCLASE_2"/>
    <property type="match status" value="1"/>
</dbReference>